<reference evidence="2" key="1">
    <citation type="journal article" date="2024" name="Proc. Natl. Acad. Sci. U.S.A.">
        <title>Extraordinary preservation of gene collinearity over three hundred million years revealed in homosporous lycophytes.</title>
        <authorList>
            <person name="Li C."/>
            <person name="Wickell D."/>
            <person name="Kuo L.Y."/>
            <person name="Chen X."/>
            <person name="Nie B."/>
            <person name="Liao X."/>
            <person name="Peng D."/>
            <person name="Ji J."/>
            <person name="Jenkins J."/>
            <person name="Williams M."/>
            <person name="Shu S."/>
            <person name="Plott C."/>
            <person name="Barry K."/>
            <person name="Rajasekar S."/>
            <person name="Grimwood J."/>
            <person name="Han X."/>
            <person name="Sun S."/>
            <person name="Hou Z."/>
            <person name="He W."/>
            <person name="Dai G."/>
            <person name="Sun C."/>
            <person name="Schmutz J."/>
            <person name="Leebens-Mack J.H."/>
            <person name="Li F.W."/>
            <person name="Wang L."/>
        </authorList>
    </citation>
    <scope>NUCLEOTIDE SEQUENCE [LARGE SCALE GENOMIC DNA]</scope>
    <source>
        <strain evidence="2">cv. PW_Plant_1</strain>
    </source>
</reference>
<dbReference type="EMBL" id="CM055112">
    <property type="protein sequence ID" value="KAJ7517156.1"/>
    <property type="molecule type" value="Genomic_DNA"/>
</dbReference>
<organism evidence="1 2">
    <name type="scientific">Diphasiastrum complanatum</name>
    <name type="common">Issler's clubmoss</name>
    <name type="synonym">Lycopodium complanatum</name>
    <dbReference type="NCBI Taxonomy" id="34168"/>
    <lineage>
        <taxon>Eukaryota</taxon>
        <taxon>Viridiplantae</taxon>
        <taxon>Streptophyta</taxon>
        <taxon>Embryophyta</taxon>
        <taxon>Tracheophyta</taxon>
        <taxon>Lycopodiopsida</taxon>
        <taxon>Lycopodiales</taxon>
        <taxon>Lycopodiaceae</taxon>
        <taxon>Lycopodioideae</taxon>
        <taxon>Diphasiastrum</taxon>
    </lineage>
</organism>
<dbReference type="Proteomes" id="UP001162992">
    <property type="component" value="Chromosome 21"/>
</dbReference>
<evidence type="ECO:0000313" key="2">
    <source>
        <dbReference type="Proteomes" id="UP001162992"/>
    </source>
</evidence>
<accession>A0ACC2AI40</accession>
<gene>
    <name evidence="1" type="ORF">O6H91_21G012400</name>
</gene>
<proteinExistence type="predicted"/>
<name>A0ACC2AI40_DIPCM</name>
<evidence type="ECO:0000313" key="1">
    <source>
        <dbReference type="EMBL" id="KAJ7517156.1"/>
    </source>
</evidence>
<comment type="caution">
    <text evidence="1">The sequence shown here is derived from an EMBL/GenBank/DDBJ whole genome shotgun (WGS) entry which is preliminary data.</text>
</comment>
<sequence length="311" mass="34791">MAERAKMLSAHLLHVAAGASVSGQGESRCNASIFGSQARSPSMLGQRPVMMAPPPAFVEQKLRMQQAEMQRLVAENQRLAATHVGLRQELALKQQQVQQFQQAMAGIQTRNEGKIMNLMEKASKLEAELRLMEPLKPELQQMRGEAEKLSTRNQELMFQIQQLTIELQRVHRTDTQQYAVIQTQNQCLRQELQLARATYIMDRKAINEREEQKLTMEKTLVTLMREVETLRAQLMNEKLVHHGHQVGTYNMGYNGSDYSLAPLSKHARTDVYGVHQLPALSEKGVRYSAGGPAPAFGPADITGNGTAHVPA</sequence>
<protein>
    <submittedName>
        <fullName evidence="1">Uncharacterized protein</fullName>
    </submittedName>
</protein>
<keyword evidence="2" id="KW-1185">Reference proteome</keyword>